<dbReference type="GO" id="GO:0043420">
    <property type="term" value="P:anthranilate metabolic process"/>
    <property type="evidence" value="ECO:0007669"/>
    <property type="project" value="TreeGrafter"/>
</dbReference>
<dbReference type="InterPro" id="IPR000192">
    <property type="entry name" value="Aminotrans_V_dom"/>
</dbReference>
<organism evidence="5 6">
    <name type="scientific">Roseivivax jejudonensis</name>
    <dbReference type="NCBI Taxonomy" id="1529041"/>
    <lineage>
        <taxon>Bacteria</taxon>
        <taxon>Pseudomonadati</taxon>
        <taxon>Pseudomonadota</taxon>
        <taxon>Alphaproteobacteria</taxon>
        <taxon>Rhodobacterales</taxon>
        <taxon>Roseobacteraceae</taxon>
        <taxon>Roseivivax</taxon>
    </lineage>
</organism>
<keyword evidence="1" id="KW-0662">Pyridine nucleotide biosynthesis</keyword>
<dbReference type="GO" id="GO:0009435">
    <property type="term" value="P:NAD+ biosynthetic process"/>
    <property type="evidence" value="ECO:0007669"/>
    <property type="project" value="InterPro"/>
</dbReference>
<keyword evidence="6" id="KW-1185">Reference proteome</keyword>
<dbReference type="GO" id="GO:0030170">
    <property type="term" value="F:pyridoxal phosphate binding"/>
    <property type="evidence" value="ECO:0007669"/>
    <property type="project" value="InterPro"/>
</dbReference>
<dbReference type="GO" id="GO:0005737">
    <property type="term" value="C:cytoplasm"/>
    <property type="evidence" value="ECO:0007669"/>
    <property type="project" value="InterPro"/>
</dbReference>
<dbReference type="GO" id="GO:0019441">
    <property type="term" value="P:L-tryptophan catabolic process to kynurenine"/>
    <property type="evidence" value="ECO:0007669"/>
    <property type="project" value="TreeGrafter"/>
</dbReference>
<dbReference type="InterPro" id="IPR015422">
    <property type="entry name" value="PyrdxlP-dep_Trfase_small"/>
</dbReference>
<dbReference type="PANTHER" id="PTHR14084:SF0">
    <property type="entry name" value="KYNURENINASE"/>
    <property type="match status" value="1"/>
</dbReference>
<keyword evidence="2 5" id="KW-0378">Hydrolase</keyword>
<dbReference type="AlphaFoldDB" id="A0A1X6ZVQ5"/>
<dbReference type="Gene3D" id="3.40.640.10">
    <property type="entry name" value="Type I PLP-dependent aspartate aminotransferase-like (Major domain)"/>
    <property type="match status" value="1"/>
</dbReference>
<dbReference type="Pfam" id="PF00266">
    <property type="entry name" value="Aminotran_5"/>
    <property type="match status" value="1"/>
</dbReference>
<dbReference type="EC" id="3.7.1.3" evidence="5"/>
<dbReference type="InterPro" id="IPR015421">
    <property type="entry name" value="PyrdxlP-dep_Trfase_major"/>
</dbReference>
<gene>
    <name evidence="5" type="primary">kynU_2</name>
    <name evidence="5" type="ORF">ROJ8625_03176</name>
</gene>
<evidence type="ECO:0000259" key="4">
    <source>
        <dbReference type="Pfam" id="PF00266"/>
    </source>
</evidence>
<accession>A0A1X6ZVQ5</accession>
<dbReference type="OrthoDB" id="9804366at2"/>
<reference evidence="5 6" key="1">
    <citation type="submission" date="2017-03" db="EMBL/GenBank/DDBJ databases">
        <authorList>
            <person name="Afonso C.L."/>
            <person name="Miller P.J."/>
            <person name="Scott M.A."/>
            <person name="Spackman E."/>
            <person name="Goraichik I."/>
            <person name="Dimitrov K.M."/>
            <person name="Suarez D.L."/>
            <person name="Swayne D.E."/>
        </authorList>
    </citation>
    <scope>NUCLEOTIDE SEQUENCE [LARGE SCALE GENOMIC DNA]</scope>
    <source>
        <strain evidence="5 6">CECT 8625</strain>
    </source>
</reference>
<dbReference type="Proteomes" id="UP000193570">
    <property type="component" value="Unassembled WGS sequence"/>
</dbReference>
<evidence type="ECO:0000256" key="3">
    <source>
        <dbReference type="ARBA" id="ARBA00022898"/>
    </source>
</evidence>
<protein>
    <submittedName>
        <fullName evidence="5">Kynureninase</fullName>
        <ecNumber evidence="5">3.7.1.3</ecNumber>
    </submittedName>
</protein>
<evidence type="ECO:0000313" key="5">
    <source>
        <dbReference type="EMBL" id="SLN63100.1"/>
    </source>
</evidence>
<dbReference type="RefSeq" id="WP_085792868.1">
    <property type="nucleotide sequence ID" value="NZ_FWFK01000006.1"/>
</dbReference>
<dbReference type="InterPro" id="IPR010111">
    <property type="entry name" value="Kynureninase"/>
</dbReference>
<dbReference type="GO" id="GO:0030429">
    <property type="term" value="F:kynureninase activity"/>
    <property type="evidence" value="ECO:0007669"/>
    <property type="project" value="UniProtKB-EC"/>
</dbReference>
<name>A0A1X6ZVQ5_9RHOB</name>
<sequence>MSGGYFLNHSVGLYPDKAREMAEVAAAFAEIWSAPDDRHWPRVLPARAEFVALWEALIAAPPGSVTTAESVTAALSSVLGALPDARLSGRRVLVAADCFPSLHFLLSGLAERRGFTLETVPLRAGETWVREEDVIARLGEDVAMTLVTLVTSTAGYRADLDTLLPAIRASGSLIALDLTQGVGVVPVSCEALAPDIAVSTSLKWLCGAPGAGILHVAPALLPECRPELRGWFSQPDPFSWDLDGFAYAEDARRFDAGTPAPLPAIASVPGLRWQAAQGSAALLDHAQSLCDAILDCTRLAPATPKDRARRGGSVMLHLGDAAPGRVVAELKAEGIFADARGPLLRLSPGATTAMDDVERVLAVLGRIA</sequence>
<feature type="domain" description="Aminotransferase class V" evidence="4">
    <location>
        <begin position="68"/>
        <end position="336"/>
    </location>
</feature>
<dbReference type="PANTHER" id="PTHR14084">
    <property type="entry name" value="KYNURENINASE"/>
    <property type="match status" value="1"/>
</dbReference>
<evidence type="ECO:0000256" key="2">
    <source>
        <dbReference type="ARBA" id="ARBA00022801"/>
    </source>
</evidence>
<evidence type="ECO:0000313" key="6">
    <source>
        <dbReference type="Proteomes" id="UP000193570"/>
    </source>
</evidence>
<dbReference type="Gene3D" id="3.90.1150.10">
    <property type="entry name" value="Aspartate Aminotransferase, domain 1"/>
    <property type="match status" value="1"/>
</dbReference>
<proteinExistence type="predicted"/>
<dbReference type="EMBL" id="FWFK01000006">
    <property type="protein sequence ID" value="SLN63100.1"/>
    <property type="molecule type" value="Genomic_DNA"/>
</dbReference>
<dbReference type="InterPro" id="IPR015424">
    <property type="entry name" value="PyrdxlP-dep_Trfase"/>
</dbReference>
<keyword evidence="3" id="KW-0663">Pyridoxal phosphate</keyword>
<evidence type="ECO:0000256" key="1">
    <source>
        <dbReference type="ARBA" id="ARBA00022642"/>
    </source>
</evidence>
<dbReference type="SUPFAM" id="SSF53383">
    <property type="entry name" value="PLP-dependent transferases"/>
    <property type="match status" value="1"/>
</dbReference>